<dbReference type="SUPFAM" id="SSF52540">
    <property type="entry name" value="P-loop containing nucleoside triphosphate hydrolases"/>
    <property type="match status" value="2"/>
</dbReference>
<evidence type="ECO:0000256" key="3">
    <source>
        <dbReference type="ARBA" id="ARBA00022840"/>
    </source>
</evidence>
<feature type="domain" description="ABC transporter" evidence="5">
    <location>
        <begin position="6"/>
        <end position="217"/>
    </location>
</feature>
<dbReference type="PANTHER" id="PTHR19211:SF6">
    <property type="entry name" value="BLL7188 PROTEIN"/>
    <property type="match status" value="1"/>
</dbReference>
<feature type="compositionally biased region" description="Basic and acidic residues" evidence="4">
    <location>
        <begin position="199"/>
        <end position="213"/>
    </location>
</feature>
<dbReference type="PANTHER" id="PTHR19211">
    <property type="entry name" value="ATP-BINDING TRANSPORT PROTEIN-RELATED"/>
    <property type="match status" value="1"/>
</dbReference>
<dbReference type="AlphaFoldDB" id="B8FHE5"/>
<protein>
    <submittedName>
        <fullName evidence="6">ABC transporter related</fullName>
    </submittedName>
</protein>
<feature type="compositionally biased region" description="Basic and acidic residues" evidence="4">
    <location>
        <begin position="248"/>
        <end position="259"/>
    </location>
</feature>
<dbReference type="InterPro" id="IPR003439">
    <property type="entry name" value="ABC_transporter-like_ATP-bd"/>
</dbReference>
<proteinExistence type="predicted"/>
<dbReference type="eggNOG" id="COG0488">
    <property type="taxonomic scope" value="Bacteria"/>
</dbReference>
<dbReference type="HOGENOM" id="CLU_000604_36_3_7"/>
<accession>B8FHE5</accession>
<evidence type="ECO:0000256" key="4">
    <source>
        <dbReference type="SAM" id="MobiDB-lite"/>
    </source>
</evidence>
<dbReference type="EMBL" id="CP001322">
    <property type="protein sequence ID" value="ACL02233.1"/>
    <property type="molecule type" value="Genomic_DNA"/>
</dbReference>
<dbReference type="InterPro" id="IPR017871">
    <property type="entry name" value="ABC_transporter-like_CS"/>
</dbReference>
<keyword evidence="7" id="KW-1185">Reference proteome</keyword>
<feature type="region of interest" description="Disordered" evidence="4">
    <location>
        <begin position="191"/>
        <end position="263"/>
    </location>
</feature>
<evidence type="ECO:0000259" key="5">
    <source>
        <dbReference type="PROSITE" id="PS50893"/>
    </source>
</evidence>
<gene>
    <name evidence="6" type="ordered locus">Dalk_0527</name>
</gene>
<sequence length="500" mass="55289">MALDFIQFQNVSYHYPSSPEVLFQGLNFQLGKGWCGVVGPNGAGKSTLLKLAAGLLTSVQGGVVRPDRCMYCPQRTDYMPDGFSDFCGSFSREACILKGKLGVDDDWIYRWDTLSHGERKRAQIALALWREPDALAIDEPTNHLDAKAKAMVCEALEGFDGIGILVSHDRDLLDSLCRSCLFVEPPQATLRKGGYSKGRRAEEEENKSLERQRQIKKQALKRLKREAGKRKDKANQADGKKSKNGISSKDHDAKSKIDAARLTGRDGAAGKRFSQLEGRVNRAAEDLDKTRTTKEYSLGIWLPGAKSLKDRVLDLPEGMLDLGGGKMLRHPALSISPQDRIGLIGPNGAGKSTLIRKMAENFNVSQEHLTYVPQEISEARSREILAEVQNLPNEEKGRLMTIVSCLGSRPHRLLESATPSPGEIRKLCLALGMAREPHVIVMDEPTNHMDLPSIECLEQALVDCPCALILVSHDKRFLNALTARRWNIHTAGKDGLFLGE</sequence>
<reference evidence="6 7" key="1">
    <citation type="journal article" date="2012" name="Environ. Microbiol.">
        <title>The genome sequence of Desulfatibacillum alkenivorans AK-01: a blueprint for anaerobic alkane oxidation.</title>
        <authorList>
            <person name="Callaghan A.V."/>
            <person name="Morris B.E."/>
            <person name="Pereira I.A."/>
            <person name="McInerney M.J."/>
            <person name="Austin R.N."/>
            <person name="Groves J.T."/>
            <person name="Kukor J.J."/>
            <person name="Suflita J.M."/>
            <person name="Young L.Y."/>
            <person name="Zylstra G.J."/>
            <person name="Wawrik B."/>
        </authorList>
    </citation>
    <scope>NUCLEOTIDE SEQUENCE [LARGE SCALE GENOMIC DNA]</scope>
    <source>
        <strain evidence="6 7">AK-01</strain>
    </source>
</reference>
<dbReference type="GO" id="GO:0005524">
    <property type="term" value="F:ATP binding"/>
    <property type="evidence" value="ECO:0007669"/>
    <property type="project" value="UniProtKB-KW"/>
</dbReference>
<feature type="compositionally biased region" description="Basic residues" evidence="4">
    <location>
        <begin position="214"/>
        <end position="232"/>
    </location>
</feature>
<evidence type="ECO:0000256" key="2">
    <source>
        <dbReference type="ARBA" id="ARBA00022741"/>
    </source>
</evidence>
<keyword evidence="3" id="KW-0067">ATP-binding</keyword>
<dbReference type="PROSITE" id="PS50893">
    <property type="entry name" value="ABC_TRANSPORTER_2"/>
    <property type="match status" value="1"/>
</dbReference>
<dbReference type="GO" id="GO:0016887">
    <property type="term" value="F:ATP hydrolysis activity"/>
    <property type="evidence" value="ECO:0007669"/>
    <property type="project" value="InterPro"/>
</dbReference>
<dbReference type="Pfam" id="PF00005">
    <property type="entry name" value="ABC_tran"/>
    <property type="match status" value="2"/>
</dbReference>
<dbReference type="Proteomes" id="UP000000739">
    <property type="component" value="Chromosome"/>
</dbReference>
<organism evidence="6 7">
    <name type="scientific">Desulfatibacillum aliphaticivorans</name>
    <dbReference type="NCBI Taxonomy" id="218208"/>
    <lineage>
        <taxon>Bacteria</taxon>
        <taxon>Pseudomonadati</taxon>
        <taxon>Thermodesulfobacteriota</taxon>
        <taxon>Desulfobacteria</taxon>
        <taxon>Desulfobacterales</taxon>
        <taxon>Desulfatibacillaceae</taxon>
        <taxon>Desulfatibacillum</taxon>
    </lineage>
</organism>
<dbReference type="SMART" id="SM00382">
    <property type="entry name" value="AAA"/>
    <property type="match status" value="2"/>
</dbReference>
<dbReference type="KEGG" id="dal:Dalk_0527"/>
<evidence type="ECO:0000313" key="6">
    <source>
        <dbReference type="EMBL" id="ACL02233.1"/>
    </source>
</evidence>
<evidence type="ECO:0000313" key="7">
    <source>
        <dbReference type="Proteomes" id="UP000000739"/>
    </source>
</evidence>
<dbReference type="PROSITE" id="PS00211">
    <property type="entry name" value="ABC_TRANSPORTER_1"/>
    <property type="match status" value="1"/>
</dbReference>
<dbReference type="InterPro" id="IPR003593">
    <property type="entry name" value="AAA+_ATPase"/>
</dbReference>
<evidence type="ECO:0000256" key="1">
    <source>
        <dbReference type="ARBA" id="ARBA00022737"/>
    </source>
</evidence>
<keyword evidence="2" id="KW-0547">Nucleotide-binding</keyword>
<name>B8FHE5_DESAL</name>
<dbReference type="CDD" id="cd03221">
    <property type="entry name" value="ABCF_EF-3"/>
    <property type="match status" value="1"/>
</dbReference>
<dbReference type="InterPro" id="IPR050611">
    <property type="entry name" value="ABCF"/>
</dbReference>
<dbReference type="RefSeq" id="WP_012609673.1">
    <property type="nucleotide sequence ID" value="NC_011768.1"/>
</dbReference>
<dbReference type="InterPro" id="IPR027417">
    <property type="entry name" value="P-loop_NTPase"/>
</dbReference>
<keyword evidence="1" id="KW-0677">Repeat</keyword>
<dbReference type="Gene3D" id="3.40.50.300">
    <property type="entry name" value="P-loop containing nucleotide triphosphate hydrolases"/>
    <property type="match status" value="3"/>
</dbReference>